<dbReference type="InterPro" id="IPR011711">
    <property type="entry name" value="GntR_C"/>
</dbReference>
<dbReference type="GO" id="GO:0003677">
    <property type="term" value="F:DNA binding"/>
    <property type="evidence" value="ECO:0007669"/>
    <property type="project" value="UniProtKB-KW"/>
</dbReference>
<evidence type="ECO:0000256" key="2">
    <source>
        <dbReference type="ARBA" id="ARBA00023125"/>
    </source>
</evidence>
<name>A0A4Q0QS25_9BRAD</name>
<feature type="domain" description="HTH gntR-type" evidence="5">
    <location>
        <begin position="160"/>
        <end position="230"/>
    </location>
</feature>
<proteinExistence type="predicted"/>
<reference evidence="6 7" key="1">
    <citation type="submission" date="2018-11" db="EMBL/GenBank/DDBJ databases">
        <title>Bradyrhizobium sp. nov., isolated from effective nodules of peanut in China.</title>
        <authorList>
            <person name="Li Y."/>
        </authorList>
    </citation>
    <scope>NUCLEOTIDE SEQUENCE [LARGE SCALE GENOMIC DNA]</scope>
    <source>
        <strain evidence="6 7">CCBAU 51770</strain>
    </source>
</reference>
<keyword evidence="2" id="KW-0238">DNA-binding</keyword>
<gene>
    <name evidence="6" type="ORF">EAS61_11850</name>
</gene>
<evidence type="ECO:0000256" key="4">
    <source>
        <dbReference type="SAM" id="MobiDB-lite"/>
    </source>
</evidence>
<dbReference type="InterPro" id="IPR008920">
    <property type="entry name" value="TF_FadR/GntR_C"/>
</dbReference>
<dbReference type="InterPro" id="IPR000524">
    <property type="entry name" value="Tscrpt_reg_HTH_GntR"/>
</dbReference>
<dbReference type="AlphaFoldDB" id="A0A4Q0QS25"/>
<accession>A0A4Q0QS25</accession>
<evidence type="ECO:0000256" key="3">
    <source>
        <dbReference type="ARBA" id="ARBA00023163"/>
    </source>
</evidence>
<organism evidence="6 7">
    <name type="scientific">Bradyrhizobium zhanjiangense</name>
    <dbReference type="NCBI Taxonomy" id="1325107"/>
    <lineage>
        <taxon>Bacteria</taxon>
        <taxon>Pseudomonadati</taxon>
        <taxon>Pseudomonadota</taxon>
        <taxon>Alphaproteobacteria</taxon>
        <taxon>Hyphomicrobiales</taxon>
        <taxon>Nitrobacteraceae</taxon>
        <taxon>Bradyrhizobium</taxon>
    </lineage>
</organism>
<dbReference type="InterPro" id="IPR036388">
    <property type="entry name" value="WH-like_DNA-bd_sf"/>
</dbReference>
<dbReference type="CDD" id="cd07377">
    <property type="entry name" value="WHTH_GntR"/>
    <property type="match status" value="1"/>
</dbReference>
<sequence length="404" mass="44284">MFSAAIDAQAGEKREISSRAMQAMVRLPFGPPYCSGTQSCINPISPNSFTNSRGKRSVSSISAAIGATCLAAILRMLSRKAICSSLKLMNVSVGFFHWEDQKGASIEWVIHLIIHPMSTKSSPHKAGSGRAASSQRRERASDHRMAGSPAPVAFRPIHTRRAFEEICGRIREQLARGALKPGDKLPPERDLAQQLGVSRNVLREALRSLEMAGVLRLQKGVKGGAFVQEGDTSRMNVVMRDMLSLGTISIRELSEARVQVLDLVVRLACANARQADFEALQANVERTELFTREGRLLERVECAREFYKLLGLACGNKVIAMITDAVTEIHMRFVYAKVASSGVAMTRLGERRRQFLAALRERNAVAAARLMRSHLGAVQKMLEQDPGAMSLQIALAEINSGMKS</sequence>
<keyword evidence="1" id="KW-0805">Transcription regulation</keyword>
<evidence type="ECO:0000256" key="1">
    <source>
        <dbReference type="ARBA" id="ARBA00023015"/>
    </source>
</evidence>
<dbReference type="PRINTS" id="PR00035">
    <property type="entry name" value="HTHGNTR"/>
</dbReference>
<dbReference type="Gene3D" id="1.20.120.530">
    <property type="entry name" value="GntR ligand-binding domain-like"/>
    <property type="match status" value="1"/>
</dbReference>
<dbReference type="PANTHER" id="PTHR43537">
    <property type="entry name" value="TRANSCRIPTIONAL REGULATOR, GNTR FAMILY"/>
    <property type="match status" value="1"/>
</dbReference>
<dbReference type="SMART" id="SM00895">
    <property type="entry name" value="FCD"/>
    <property type="match status" value="1"/>
</dbReference>
<dbReference type="PROSITE" id="PS50949">
    <property type="entry name" value="HTH_GNTR"/>
    <property type="match status" value="1"/>
</dbReference>
<dbReference type="PANTHER" id="PTHR43537:SF5">
    <property type="entry name" value="UXU OPERON TRANSCRIPTIONAL REGULATOR"/>
    <property type="match status" value="1"/>
</dbReference>
<dbReference type="SUPFAM" id="SSF48008">
    <property type="entry name" value="GntR ligand-binding domain-like"/>
    <property type="match status" value="1"/>
</dbReference>
<dbReference type="GO" id="GO:0003700">
    <property type="term" value="F:DNA-binding transcription factor activity"/>
    <property type="evidence" value="ECO:0007669"/>
    <property type="project" value="InterPro"/>
</dbReference>
<dbReference type="SUPFAM" id="SSF46785">
    <property type="entry name" value="Winged helix' DNA-binding domain"/>
    <property type="match status" value="1"/>
</dbReference>
<keyword evidence="3" id="KW-0804">Transcription</keyword>
<dbReference type="EMBL" id="RKMK01000008">
    <property type="protein sequence ID" value="RXG99378.1"/>
    <property type="molecule type" value="Genomic_DNA"/>
</dbReference>
<dbReference type="InterPro" id="IPR036390">
    <property type="entry name" value="WH_DNA-bd_sf"/>
</dbReference>
<dbReference type="Gene3D" id="1.10.10.10">
    <property type="entry name" value="Winged helix-like DNA-binding domain superfamily/Winged helix DNA-binding domain"/>
    <property type="match status" value="1"/>
</dbReference>
<feature type="region of interest" description="Disordered" evidence="4">
    <location>
        <begin position="119"/>
        <end position="150"/>
    </location>
</feature>
<dbReference type="Proteomes" id="UP000290174">
    <property type="component" value="Unassembled WGS sequence"/>
</dbReference>
<comment type="caution">
    <text evidence="6">The sequence shown here is derived from an EMBL/GenBank/DDBJ whole genome shotgun (WGS) entry which is preliminary data.</text>
</comment>
<protein>
    <submittedName>
        <fullName evidence="6">FadR family transcriptional regulator</fullName>
    </submittedName>
</protein>
<feature type="compositionally biased region" description="Basic and acidic residues" evidence="4">
    <location>
        <begin position="135"/>
        <end position="145"/>
    </location>
</feature>
<dbReference type="Pfam" id="PF07729">
    <property type="entry name" value="FCD"/>
    <property type="match status" value="1"/>
</dbReference>
<evidence type="ECO:0000313" key="6">
    <source>
        <dbReference type="EMBL" id="RXG99378.1"/>
    </source>
</evidence>
<evidence type="ECO:0000313" key="7">
    <source>
        <dbReference type="Proteomes" id="UP000290174"/>
    </source>
</evidence>
<dbReference type="SMART" id="SM00345">
    <property type="entry name" value="HTH_GNTR"/>
    <property type="match status" value="1"/>
</dbReference>
<evidence type="ECO:0000259" key="5">
    <source>
        <dbReference type="PROSITE" id="PS50949"/>
    </source>
</evidence>
<dbReference type="Pfam" id="PF00392">
    <property type="entry name" value="GntR"/>
    <property type="match status" value="1"/>
</dbReference>